<proteinExistence type="predicted"/>
<dbReference type="AlphaFoldDB" id="A0A251UAK9"/>
<dbReference type="EMBL" id="CM007896">
    <property type="protein sequence ID" value="OTG20154.1"/>
    <property type="molecule type" value="Genomic_DNA"/>
</dbReference>
<accession>A0A251UAK9</accession>
<evidence type="ECO:0000313" key="1">
    <source>
        <dbReference type="EMBL" id="KAF5777321.1"/>
    </source>
</evidence>
<dbReference type="Proteomes" id="UP000215914">
    <property type="component" value="Chromosome 7"/>
</dbReference>
<reference evidence="1" key="3">
    <citation type="submission" date="2020-06" db="EMBL/GenBank/DDBJ databases">
        <title>Helianthus annuus Genome sequencing and assembly Release 2.</title>
        <authorList>
            <person name="Gouzy J."/>
            <person name="Langlade N."/>
            <person name="Munos S."/>
        </authorList>
    </citation>
    <scope>NUCLEOTIDE SEQUENCE</scope>
    <source>
        <tissue evidence="1">Leaves</tissue>
    </source>
</reference>
<evidence type="ECO:0000313" key="2">
    <source>
        <dbReference type="EMBL" id="OTG20154.1"/>
    </source>
</evidence>
<protein>
    <submittedName>
        <fullName evidence="2">Uncharacterized protein</fullName>
    </submittedName>
</protein>
<keyword evidence="3" id="KW-1185">Reference proteome</keyword>
<dbReference type="EMBL" id="MNCJ02000327">
    <property type="protein sequence ID" value="KAF5777321.1"/>
    <property type="molecule type" value="Genomic_DNA"/>
</dbReference>
<evidence type="ECO:0000313" key="3">
    <source>
        <dbReference type="Proteomes" id="UP000215914"/>
    </source>
</evidence>
<reference evidence="1 3" key="1">
    <citation type="journal article" date="2017" name="Nature">
        <title>The sunflower genome provides insights into oil metabolism, flowering and Asterid evolution.</title>
        <authorList>
            <person name="Badouin H."/>
            <person name="Gouzy J."/>
            <person name="Grassa C.J."/>
            <person name="Murat F."/>
            <person name="Staton S.E."/>
            <person name="Cottret L."/>
            <person name="Lelandais-Briere C."/>
            <person name="Owens G.L."/>
            <person name="Carrere S."/>
            <person name="Mayjonade B."/>
            <person name="Legrand L."/>
            <person name="Gill N."/>
            <person name="Kane N.C."/>
            <person name="Bowers J.E."/>
            <person name="Hubner S."/>
            <person name="Bellec A."/>
            <person name="Berard A."/>
            <person name="Berges H."/>
            <person name="Blanchet N."/>
            <person name="Boniface M.C."/>
            <person name="Brunel D."/>
            <person name="Catrice O."/>
            <person name="Chaidir N."/>
            <person name="Claudel C."/>
            <person name="Donnadieu C."/>
            <person name="Faraut T."/>
            <person name="Fievet G."/>
            <person name="Helmstetter N."/>
            <person name="King M."/>
            <person name="Knapp S.J."/>
            <person name="Lai Z."/>
            <person name="Le Paslier M.C."/>
            <person name="Lippi Y."/>
            <person name="Lorenzon L."/>
            <person name="Mandel J.R."/>
            <person name="Marage G."/>
            <person name="Marchand G."/>
            <person name="Marquand E."/>
            <person name="Bret-Mestries E."/>
            <person name="Morien E."/>
            <person name="Nambeesan S."/>
            <person name="Nguyen T."/>
            <person name="Pegot-Espagnet P."/>
            <person name="Pouilly N."/>
            <person name="Raftis F."/>
            <person name="Sallet E."/>
            <person name="Schiex T."/>
            <person name="Thomas J."/>
            <person name="Vandecasteele C."/>
            <person name="Vares D."/>
            <person name="Vear F."/>
            <person name="Vautrin S."/>
            <person name="Crespi M."/>
            <person name="Mangin B."/>
            <person name="Burke J.M."/>
            <person name="Salse J."/>
            <person name="Munos S."/>
            <person name="Vincourt P."/>
            <person name="Rieseberg L.H."/>
            <person name="Langlade N.B."/>
        </authorList>
    </citation>
    <scope>NUCLEOTIDE SEQUENCE [LARGE SCALE GENOMIC DNA]</scope>
    <source>
        <strain evidence="3">cv. SF193</strain>
        <tissue evidence="1">Leaves</tissue>
    </source>
</reference>
<dbReference type="Gramene" id="mRNA:HanXRQr2_Chr12g0534271">
    <property type="protein sequence ID" value="CDS:HanXRQr2_Chr12g0534271.1"/>
    <property type="gene ID" value="HanXRQr2_Chr12g0534271"/>
</dbReference>
<reference evidence="2" key="2">
    <citation type="submission" date="2017-02" db="EMBL/GenBank/DDBJ databases">
        <title>Sunflower complete genome.</title>
        <authorList>
            <person name="Langlade N."/>
            <person name="Munos S."/>
        </authorList>
    </citation>
    <scope>NUCLEOTIDE SEQUENCE [LARGE SCALE GENOMIC DNA]</scope>
    <source>
        <tissue evidence="2">Leaves</tissue>
    </source>
</reference>
<organism evidence="2 3">
    <name type="scientific">Helianthus annuus</name>
    <name type="common">Common sunflower</name>
    <dbReference type="NCBI Taxonomy" id="4232"/>
    <lineage>
        <taxon>Eukaryota</taxon>
        <taxon>Viridiplantae</taxon>
        <taxon>Streptophyta</taxon>
        <taxon>Embryophyta</taxon>
        <taxon>Tracheophyta</taxon>
        <taxon>Spermatophyta</taxon>
        <taxon>Magnoliopsida</taxon>
        <taxon>eudicotyledons</taxon>
        <taxon>Gunneridae</taxon>
        <taxon>Pentapetalae</taxon>
        <taxon>asterids</taxon>
        <taxon>campanulids</taxon>
        <taxon>Asterales</taxon>
        <taxon>Asteraceae</taxon>
        <taxon>Asteroideae</taxon>
        <taxon>Heliantheae alliance</taxon>
        <taxon>Heliantheae</taxon>
        <taxon>Helianthus</taxon>
    </lineage>
</organism>
<sequence>MQLVFVFGAQIEASFFPDEYPFSWPITQNPYSIHLFSSKTLDNFSSLIHPSATS</sequence>
<name>A0A251UAK9_HELAN</name>
<dbReference type="InParanoid" id="A0A251UAK9"/>
<gene>
    <name evidence="2" type="ORF">HannXRQ_Chr07g0189911</name>
    <name evidence="1" type="ORF">HanXRQr2_Chr12g0534271</name>
</gene>